<proteinExistence type="predicted"/>
<sequence>MKEVLDRYLTEHDRITVDGRNAGSSTECQNTLVGGNSVTHNLEDVAVVKNMNGKVVNPFGSDQISNAL</sequence>
<accession>A0A7J6X8G5</accession>
<evidence type="ECO:0000313" key="1">
    <source>
        <dbReference type="EMBL" id="KAF5205155.1"/>
    </source>
</evidence>
<evidence type="ECO:0000313" key="2">
    <source>
        <dbReference type="Proteomes" id="UP000554482"/>
    </source>
</evidence>
<reference evidence="1 2" key="1">
    <citation type="submission" date="2020-06" db="EMBL/GenBank/DDBJ databases">
        <title>Transcriptomic and genomic resources for Thalictrum thalictroides and T. hernandezii: Facilitating candidate gene discovery in an emerging model plant lineage.</title>
        <authorList>
            <person name="Arias T."/>
            <person name="Riano-Pachon D.M."/>
            <person name="Di Stilio V.S."/>
        </authorList>
    </citation>
    <scope>NUCLEOTIDE SEQUENCE [LARGE SCALE GENOMIC DNA]</scope>
    <source>
        <strain evidence="2">cv. WT478/WT964</strain>
        <tissue evidence="1">Leaves</tissue>
    </source>
</reference>
<comment type="caution">
    <text evidence="1">The sequence shown here is derived from an EMBL/GenBank/DDBJ whole genome shotgun (WGS) entry which is preliminary data.</text>
</comment>
<organism evidence="1 2">
    <name type="scientific">Thalictrum thalictroides</name>
    <name type="common">Rue-anemone</name>
    <name type="synonym">Anemone thalictroides</name>
    <dbReference type="NCBI Taxonomy" id="46969"/>
    <lineage>
        <taxon>Eukaryota</taxon>
        <taxon>Viridiplantae</taxon>
        <taxon>Streptophyta</taxon>
        <taxon>Embryophyta</taxon>
        <taxon>Tracheophyta</taxon>
        <taxon>Spermatophyta</taxon>
        <taxon>Magnoliopsida</taxon>
        <taxon>Ranunculales</taxon>
        <taxon>Ranunculaceae</taxon>
        <taxon>Thalictroideae</taxon>
        <taxon>Thalictrum</taxon>
    </lineage>
</organism>
<dbReference type="EMBL" id="JABWDY010004463">
    <property type="protein sequence ID" value="KAF5205155.1"/>
    <property type="molecule type" value="Genomic_DNA"/>
</dbReference>
<protein>
    <submittedName>
        <fullName evidence="1">Uncharacterized protein</fullName>
    </submittedName>
</protein>
<dbReference type="AlphaFoldDB" id="A0A7J6X8G5"/>
<dbReference type="Proteomes" id="UP000554482">
    <property type="component" value="Unassembled WGS sequence"/>
</dbReference>
<keyword evidence="2" id="KW-1185">Reference proteome</keyword>
<gene>
    <name evidence="1" type="ORF">FRX31_005258</name>
</gene>
<name>A0A7J6X8G5_THATH</name>